<name>A0ABU5QBT6_9BACT</name>
<feature type="signal peptide" evidence="1">
    <location>
        <begin position="1"/>
        <end position="21"/>
    </location>
</feature>
<dbReference type="EMBL" id="JAYFUM010000014">
    <property type="protein sequence ID" value="MEA5140068.1"/>
    <property type="molecule type" value="Genomic_DNA"/>
</dbReference>
<organism evidence="2 3">
    <name type="scientific">Arcicella rigui</name>
    <dbReference type="NCBI Taxonomy" id="797020"/>
    <lineage>
        <taxon>Bacteria</taxon>
        <taxon>Pseudomonadati</taxon>
        <taxon>Bacteroidota</taxon>
        <taxon>Cytophagia</taxon>
        <taxon>Cytophagales</taxon>
        <taxon>Flectobacillaceae</taxon>
        <taxon>Arcicella</taxon>
    </lineage>
</organism>
<sequence length="555" mass="60886">MKISLRLIATFSVLSLFSAKAQDNNFDALAKLFGQTAPSGSARFQALGGNHAALGADISSAAGNPAGLGFYTRSEFNFTPSFQNTSNSSSYLGTNMNSNVGNFNIANIGVVFGGTQPQYKEEWRGSWSINYSRQNSYYNNIQFGGRNNVSSIADAFAEQVNREVGDYNLGQNDFANAASQAPNFDLTRHLYYWSFLVTPVVDSQNNLSFLATEGSLVSDQKYTFESTGRSSQWSIAWGGTPNEKTFIGFSLGIPSFRYETRSQYSEKYINNTAFNGLTQSKFYTTSGSGINLTFGAIIKPNDMIRFGASISTPTWYDIDETISSNLQANVNTDNIGKANAGIVLPNATDAGTVNIINRMKNAGYGIVERNGERFLSGVPLLNSNAFSDNYQLRTPFKANIGMAVFFAKKGFLSADVEYLAYTGMKLSTTANDQYLAADLDYYTGRVRQTLKNVFNIKVGGEYRINAISLRAGVNYQPDPYSFNFDQGSSTINRSTLAYSSGVGFRTNDFYIDVTGLYATTSQAYSPYVLNNRELYPSAKIDNSYVKGVVSFGIFF</sequence>
<reference evidence="2 3" key="1">
    <citation type="submission" date="2023-12" db="EMBL/GenBank/DDBJ databases">
        <title>Novel species of the genus Arcicella isolated from rivers.</title>
        <authorList>
            <person name="Lu H."/>
        </authorList>
    </citation>
    <scope>NUCLEOTIDE SEQUENCE [LARGE SCALE GENOMIC DNA]</scope>
    <source>
        <strain evidence="2 3">KCTC 23307</strain>
    </source>
</reference>
<comment type="caution">
    <text evidence="2">The sequence shown here is derived from an EMBL/GenBank/DDBJ whole genome shotgun (WGS) entry which is preliminary data.</text>
</comment>
<dbReference type="SUPFAM" id="SSF56935">
    <property type="entry name" value="Porins"/>
    <property type="match status" value="1"/>
</dbReference>
<keyword evidence="3" id="KW-1185">Reference proteome</keyword>
<gene>
    <name evidence="2" type="ORF">VB248_13030</name>
</gene>
<dbReference type="Gene3D" id="2.40.160.60">
    <property type="entry name" value="Outer membrane protein transport protein (OMPP1/FadL/TodX)"/>
    <property type="match status" value="1"/>
</dbReference>
<proteinExistence type="predicted"/>
<keyword evidence="1" id="KW-0732">Signal</keyword>
<evidence type="ECO:0000313" key="2">
    <source>
        <dbReference type="EMBL" id="MEA5140068.1"/>
    </source>
</evidence>
<dbReference type="RefSeq" id="WP_323297224.1">
    <property type="nucleotide sequence ID" value="NZ_JAYFUM010000014.1"/>
</dbReference>
<accession>A0ABU5QBT6</accession>
<feature type="chain" id="PRO_5045332818" evidence="1">
    <location>
        <begin position="22"/>
        <end position="555"/>
    </location>
</feature>
<evidence type="ECO:0000313" key="3">
    <source>
        <dbReference type="Proteomes" id="UP001302949"/>
    </source>
</evidence>
<dbReference type="Proteomes" id="UP001302949">
    <property type="component" value="Unassembled WGS sequence"/>
</dbReference>
<evidence type="ECO:0000256" key="1">
    <source>
        <dbReference type="SAM" id="SignalP"/>
    </source>
</evidence>
<protein>
    <submittedName>
        <fullName evidence="2">Uncharacterized protein</fullName>
    </submittedName>
</protein>